<proteinExistence type="predicted"/>
<accession>A0ABD1ZRR7</accession>
<evidence type="ECO:0000313" key="3">
    <source>
        <dbReference type="Proteomes" id="UP001605036"/>
    </source>
</evidence>
<organism evidence="2 3">
    <name type="scientific">Riccia fluitans</name>
    <dbReference type="NCBI Taxonomy" id="41844"/>
    <lineage>
        <taxon>Eukaryota</taxon>
        <taxon>Viridiplantae</taxon>
        <taxon>Streptophyta</taxon>
        <taxon>Embryophyta</taxon>
        <taxon>Marchantiophyta</taxon>
        <taxon>Marchantiopsida</taxon>
        <taxon>Marchantiidae</taxon>
        <taxon>Marchantiales</taxon>
        <taxon>Ricciaceae</taxon>
        <taxon>Riccia</taxon>
    </lineage>
</organism>
<name>A0ABD1ZRR7_9MARC</name>
<reference evidence="2 3" key="1">
    <citation type="submission" date="2024-09" db="EMBL/GenBank/DDBJ databases">
        <title>Chromosome-scale assembly of Riccia fluitans.</title>
        <authorList>
            <person name="Paukszto L."/>
            <person name="Sawicki J."/>
            <person name="Karawczyk K."/>
            <person name="Piernik-Szablinska J."/>
            <person name="Szczecinska M."/>
            <person name="Mazdziarz M."/>
        </authorList>
    </citation>
    <scope>NUCLEOTIDE SEQUENCE [LARGE SCALE GENOMIC DNA]</scope>
    <source>
        <strain evidence="2">Rf_01</strain>
        <tissue evidence="2">Aerial parts of the thallus</tissue>
    </source>
</reference>
<evidence type="ECO:0000256" key="1">
    <source>
        <dbReference type="SAM" id="Phobius"/>
    </source>
</evidence>
<evidence type="ECO:0000313" key="2">
    <source>
        <dbReference type="EMBL" id="KAL2654040.1"/>
    </source>
</evidence>
<dbReference type="Proteomes" id="UP001605036">
    <property type="component" value="Unassembled WGS sequence"/>
</dbReference>
<keyword evidence="1" id="KW-0472">Membrane</keyword>
<sequence>MVSNASTKKKTDQAYLQIAATASMYHSFHGCNPGLCQILLLTVNLLLLSLAVVLYQSANLGHQLQFPCFSGDSPQSSLFGAANTASTSWAGMNQTVEETQKNSTLIGEKEQVIRRFGSIPVRGKAWYLQQLKGNLTGDACHGVPTVSAQAFFGPDMVLTDGNVRLQTDKDYEVMIVSYGPNGARKCSGGDFFEVDVNGTRWKSRPPIKDLGDGTYIFKLRVHGEFPGLYGFRVILLFPNWHGMELDTKQWAVAKDIAYLEVEFINPGFSRQVVKDLKLCNPAEDYKLKKWEGRWTRKTFSESCAANDKGRFRCLNQNQSCEGQWCEGEVGRLESNGWVYSAHCAFRIFTIEEAWNCVEGRWLFFWGDSNHQDTIRNLLNFPLGLGNVRNLDRNGHGTFKNPRNSSQKVKITNSFNGHYLTKENNMGLESLNYPEYREDVISYFNGTAQPDVVVMNSGLHDGNYWPDLDSFAEAAENASVFWKELWTRTSEKESERAKMLYRTTVAPGGFNTRLPGRNTKSNVQKHEIFNTVMVDTFLSEFGSENLQVVDSYDMTFPWHYDHMCSDGPHYGRPPNPSSWIPGGHHYFVDLMLTHVLLNAICPASH</sequence>
<gene>
    <name evidence="2" type="ORF">R1flu_022168</name>
</gene>
<dbReference type="EMBL" id="JBHFFA010000001">
    <property type="protein sequence ID" value="KAL2654040.1"/>
    <property type="molecule type" value="Genomic_DNA"/>
</dbReference>
<dbReference type="AlphaFoldDB" id="A0ABD1ZRR7"/>
<keyword evidence="1" id="KW-1133">Transmembrane helix</keyword>
<protein>
    <submittedName>
        <fullName evidence="2">Uncharacterized protein</fullName>
    </submittedName>
</protein>
<dbReference type="PANTHER" id="PTHR35124:SF4">
    <property type="entry name" value="CALCINEURIN-LIKE PHOSPHOESTERASE DOMAIN-CONTAINING PROTEIN"/>
    <property type="match status" value="1"/>
</dbReference>
<comment type="caution">
    <text evidence="2">The sequence shown here is derived from an EMBL/GenBank/DDBJ whole genome shotgun (WGS) entry which is preliminary data.</text>
</comment>
<dbReference type="PANTHER" id="PTHR35124">
    <property type="entry name" value="CYTOCHROME P450 FAMILY PROTEIN"/>
    <property type="match status" value="1"/>
</dbReference>
<keyword evidence="1" id="KW-0812">Transmembrane</keyword>
<feature type="transmembrane region" description="Helical" evidence="1">
    <location>
        <begin position="34"/>
        <end position="55"/>
    </location>
</feature>
<keyword evidence="3" id="KW-1185">Reference proteome</keyword>